<name>X1DGT3_9ZZZZ</name>
<dbReference type="EMBL" id="BART01034764">
    <property type="protein sequence ID" value="GAH07480.1"/>
    <property type="molecule type" value="Genomic_DNA"/>
</dbReference>
<protein>
    <submittedName>
        <fullName evidence="1">Uncharacterized protein</fullName>
    </submittedName>
</protein>
<proteinExistence type="predicted"/>
<feature type="non-terminal residue" evidence="1">
    <location>
        <position position="1"/>
    </location>
</feature>
<dbReference type="AlphaFoldDB" id="X1DGT3"/>
<accession>X1DGT3</accession>
<reference evidence="1" key="1">
    <citation type="journal article" date="2014" name="Front. Microbiol.">
        <title>High frequency of phylogenetically diverse reductive dehalogenase-homologous genes in deep subseafloor sedimentary metagenomes.</title>
        <authorList>
            <person name="Kawai M."/>
            <person name="Futagami T."/>
            <person name="Toyoda A."/>
            <person name="Takaki Y."/>
            <person name="Nishi S."/>
            <person name="Hori S."/>
            <person name="Arai W."/>
            <person name="Tsubouchi T."/>
            <person name="Morono Y."/>
            <person name="Uchiyama I."/>
            <person name="Ito T."/>
            <person name="Fujiyama A."/>
            <person name="Inagaki F."/>
            <person name="Takami H."/>
        </authorList>
    </citation>
    <scope>NUCLEOTIDE SEQUENCE</scope>
    <source>
        <strain evidence="1">Expedition CK06-06</strain>
    </source>
</reference>
<organism evidence="1">
    <name type="scientific">marine sediment metagenome</name>
    <dbReference type="NCBI Taxonomy" id="412755"/>
    <lineage>
        <taxon>unclassified sequences</taxon>
        <taxon>metagenomes</taxon>
        <taxon>ecological metagenomes</taxon>
    </lineage>
</organism>
<sequence>KIEAGSSLENLEVVTDTSYDTSIPRLSNVSPAITNVLEATYDSSNGSVEIVFDNTTETAIDIQSFTRPFLNIESTISSTETTTFSIDGLSGITTLNSVNMDITPDTGTIGVDITTWNTSGDYFKEWTETGSGTLSVSHTIGDLKANIYYTAKVDGTRYNTYLSNSSGEISFTYTGEYSDHDFEVS</sequence>
<evidence type="ECO:0000313" key="1">
    <source>
        <dbReference type="EMBL" id="GAH07480.1"/>
    </source>
</evidence>
<gene>
    <name evidence="1" type="ORF">S01H4_59310</name>
</gene>
<comment type="caution">
    <text evidence="1">The sequence shown here is derived from an EMBL/GenBank/DDBJ whole genome shotgun (WGS) entry which is preliminary data.</text>
</comment>